<dbReference type="RefSeq" id="WP_349583111.1">
    <property type="nucleotide sequence ID" value="NZ_JBEFLD010000001.1"/>
</dbReference>
<feature type="active site" evidence="4">
    <location>
        <position position="71"/>
    </location>
</feature>
<evidence type="ECO:0000256" key="4">
    <source>
        <dbReference type="PROSITE-ProRule" id="PRU00050"/>
    </source>
</evidence>
<dbReference type="Pfam" id="PF01339">
    <property type="entry name" value="CheB_methylest"/>
    <property type="match status" value="1"/>
</dbReference>
<organism evidence="6 7">
    <name type="scientific">Vogesella oryzagri</name>
    <dbReference type="NCBI Taxonomy" id="3160864"/>
    <lineage>
        <taxon>Bacteria</taxon>
        <taxon>Pseudomonadati</taxon>
        <taxon>Pseudomonadota</taxon>
        <taxon>Betaproteobacteria</taxon>
        <taxon>Neisseriales</taxon>
        <taxon>Chromobacteriaceae</taxon>
        <taxon>Vogesella</taxon>
    </lineage>
</organism>
<dbReference type="InterPro" id="IPR035909">
    <property type="entry name" value="CheB_C"/>
</dbReference>
<dbReference type="PANTHER" id="PTHR42872:SF6">
    <property type="entry name" value="PROTEIN-GLUTAMATE METHYLESTERASE_PROTEIN-GLUTAMINE GLUTAMINASE"/>
    <property type="match status" value="1"/>
</dbReference>
<evidence type="ECO:0000256" key="2">
    <source>
        <dbReference type="ARBA" id="ARBA00039140"/>
    </source>
</evidence>
<keyword evidence="1 4" id="KW-0378">Hydrolase</keyword>
<dbReference type="PROSITE" id="PS50122">
    <property type="entry name" value="CHEB"/>
    <property type="match status" value="1"/>
</dbReference>
<comment type="catalytic activity">
    <reaction evidence="3">
        <text>[protein]-L-glutamate 5-O-methyl ester + H2O = L-glutamyl-[protein] + methanol + H(+)</text>
        <dbReference type="Rhea" id="RHEA:23236"/>
        <dbReference type="Rhea" id="RHEA-COMP:10208"/>
        <dbReference type="Rhea" id="RHEA-COMP:10311"/>
        <dbReference type="ChEBI" id="CHEBI:15377"/>
        <dbReference type="ChEBI" id="CHEBI:15378"/>
        <dbReference type="ChEBI" id="CHEBI:17790"/>
        <dbReference type="ChEBI" id="CHEBI:29973"/>
        <dbReference type="ChEBI" id="CHEBI:82795"/>
        <dbReference type="EC" id="3.1.1.61"/>
    </reaction>
</comment>
<name>A0ABV1LZY5_9NEIS</name>
<evidence type="ECO:0000259" key="5">
    <source>
        <dbReference type="PROSITE" id="PS50122"/>
    </source>
</evidence>
<evidence type="ECO:0000256" key="1">
    <source>
        <dbReference type="ARBA" id="ARBA00022801"/>
    </source>
</evidence>
<feature type="domain" description="CheB-type methylesterase" evidence="5">
    <location>
        <begin position="33"/>
        <end position="221"/>
    </location>
</feature>
<keyword evidence="7" id="KW-1185">Reference proteome</keyword>
<reference evidence="6" key="1">
    <citation type="submission" date="2024-06" db="EMBL/GenBank/DDBJ databases">
        <title>Genome sequence of Vogesella sp. MAHUQ-64.</title>
        <authorList>
            <person name="Huq M.A."/>
        </authorList>
    </citation>
    <scope>NUCLEOTIDE SEQUENCE</scope>
    <source>
        <strain evidence="6">MAHUQ-64</strain>
    </source>
</reference>
<evidence type="ECO:0000256" key="3">
    <source>
        <dbReference type="ARBA" id="ARBA00048267"/>
    </source>
</evidence>
<dbReference type="Gene3D" id="3.40.50.180">
    <property type="entry name" value="Methylesterase CheB, C-terminal domain"/>
    <property type="match status" value="1"/>
</dbReference>
<accession>A0ABV1LZY5</accession>
<dbReference type="Proteomes" id="UP001433638">
    <property type="component" value="Unassembled WGS sequence"/>
</dbReference>
<evidence type="ECO:0000313" key="6">
    <source>
        <dbReference type="EMBL" id="MEQ6289316.1"/>
    </source>
</evidence>
<dbReference type="PANTHER" id="PTHR42872">
    <property type="entry name" value="PROTEIN-GLUTAMATE METHYLESTERASE/PROTEIN-GLUTAMINE GLUTAMINASE"/>
    <property type="match status" value="1"/>
</dbReference>
<feature type="active site" evidence="4">
    <location>
        <position position="45"/>
    </location>
</feature>
<feature type="active site" evidence="4">
    <location>
        <position position="168"/>
    </location>
</feature>
<dbReference type="InterPro" id="IPR000673">
    <property type="entry name" value="Sig_transdc_resp-reg_Me-estase"/>
</dbReference>
<gene>
    <name evidence="6" type="ORF">ABNW52_01650</name>
</gene>
<evidence type="ECO:0000313" key="7">
    <source>
        <dbReference type="Proteomes" id="UP001433638"/>
    </source>
</evidence>
<dbReference type="CDD" id="cd16432">
    <property type="entry name" value="CheB_Rec"/>
    <property type="match status" value="1"/>
</dbReference>
<protein>
    <recommendedName>
        <fullName evidence="2">protein-glutamate methylesterase</fullName>
        <ecNumber evidence="2">3.1.1.61</ecNumber>
    </recommendedName>
</protein>
<dbReference type="SUPFAM" id="SSF52738">
    <property type="entry name" value="Methylesterase CheB, C-terminal domain"/>
    <property type="match status" value="1"/>
</dbReference>
<sequence>MPHTQKMPDIKPMSVAPSHSADVILPRQPGKMALGRQSLIAIGSSTGGTEALRVLLTSLPADMPPIVITQHMPEMFTKSFAARLDSLCKLAVKEAEDGERLQAGTVYVAPGHSHLLVKSTNGIGYAASLHQGPPVNRHKPSVDVLFRSAANVAGKHCIGVILTGMGRDGAAGMLELKEAGALNIAQDEASCVVFGMPKEAIATGGVHEVLPLQGIANRLMALCANRQGAGG</sequence>
<dbReference type="EC" id="3.1.1.61" evidence="2"/>
<comment type="caution">
    <text evidence="6">The sequence shown here is derived from an EMBL/GenBank/DDBJ whole genome shotgun (WGS) entry which is preliminary data.</text>
</comment>
<dbReference type="EMBL" id="JBEFLD010000001">
    <property type="protein sequence ID" value="MEQ6289316.1"/>
    <property type="molecule type" value="Genomic_DNA"/>
</dbReference>
<keyword evidence="4" id="KW-0145">Chemotaxis</keyword>
<proteinExistence type="predicted"/>